<dbReference type="PANTHER" id="PTHR33734">
    <property type="entry name" value="LYSM DOMAIN-CONTAINING GPI-ANCHORED PROTEIN 2"/>
    <property type="match status" value="1"/>
</dbReference>
<feature type="domain" description="LysM" evidence="2">
    <location>
        <begin position="73"/>
        <end position="116"/>
    </location>
</feature>
<reference evidence="3 4" key="1">
    <citation type="submission" date="2018-06" db="EMBL/GenBank/DDBJ databases">
        <title>Genomic Encyclopedia of Type Strains, Phase III (KMG-III): the genomes of soil and plant-associated and newly described type strains.</title>
        <authorList>
            <person name="Whitman W."/>
        </authorList>
    </citation>
    <scope>NUCLEOTIDE SEQUENCE [LARGE SCALE GENOMIC DNA]</scope>
    <source>
        <strain evidence="3 4">CECT 7945</strain>
    </source>
</reference>
<dbReference type="PANTHER" id="PTHR33734:SF22">
    <property type="entry name" value="MEMBRANE-BOUND LYTIC MUREIN TRANSGLYCOSYLASE D"/>
    <property type="match status" value="1"/>
</dbReference>
<dbReference type="Proteomes" id="UP000248054">
    <property type="component" value="Unassembled WGS sequence"/>
</dbReference>
<dbReference type="Pfam" id="PF01476">
    <property type="entry name" value="LysM"/>
    <property type="match status" value="3"/>
</dbReference>
<feature type="region of interest" description="Disordered" evidence="1">
    <location>
        <begin position="120"/>
        <end position="143"/>
    </location>
</feature>
<gene>
    <name evidence="3" type="ORF">DFQ11_11120</name>
</gene>
<dbReference type="EMBL" id="QJTD01000011">
    <property type="protein sequence ID" value="PYE79580.1"/>
    <property type="molecule type" value="Genomic_DNA"/>
</dbReference>
<evidence type="ECO:0000256" key="1">
    <source>
        <dbReference type="SAM" id="MobiDB-lite"/>
    </source>
</evidence>
<accession>A0A2V4X4C8</accession>
<dbReference type="AlphaFoldDB" id="A0A2V4X4C8"/>
<evidence type="ECO:0000313" key="3">
    <source>
        <dbReference type="EMBL" id="PYE79580.1"/>
    </source>
</evidence>
<dbReference type="SMART" id="SM00257">
    <property type="entry name" value="LysM"/>
    <property type="match status" value="3"/>
</dbReference>
<evidence type="ECO:0000313" key="4">
    <source>
        <dbReference type="Proteomes" id="UP000248054"/>
    </source>
</evidence>
<name>A0A2V4X4C8_9FLAO</name>
<sequence>MAQANYTEHLIKKGENVYRISLKYGVSVESIYELNPNSKTAIYPGETLRIPKSDNSTTKSDNNETAVIDGNIENYRVKQGDTKFSLAKRFGVSIQTLERQNPHIAKMLQTGQLINLVKTSSQSTNSAKTAGSEVPKTETASGDSAKKYKNYVIEPKETLYSLAKKAEMTIAEFLALNPKLETSVKTGDIIKMPTKLAQTEVKADKPESSPTYSSSVKLTNKNTELYTDLKTDTSNGLYIYSPFSADDLKSEVRKKVLLDSNKDFQKYIDFFQGAQIAIDSAKSLNLDFDVTMIKRNIASSVINIDSEHDKNAMLVPFIENSSYSPKVSSNKNISIIDIGSNITPTTGHYVFKSIPTSELEKTKTLNYLSKQNAQVVVVSDLEQARNKDLIIKTIPDAKFLKVDNAGMFESRALKKTLSKSKLNYIILDSDKTIVFLKSTTALMSKLADYNIQLVILESSLLPKKNEVSDMRYRVLKLIFPSSINPMTRKASSSFEKNYETWFESKPSKYAIIGFDVTLDTLLRLAQNSSLENTAKTIVSEHPHIKFDYKKISDFNYSNMGVHLFQYDTNEGFIMLE</sequence>
<organism evidence="3 4">
    <name type="scientific">Winogradskyella epiphytica</name>
    <dbReference type="NCBI Taxonomy" id="262005"/>
    <lineage>
        <taxon>Bacteria</taxon>
        <taxon>Pseudomonadati</taxon>
        <taxon>Bacteroidota</taxon>
        <taxon>Flavobacteriia</taxon>
        <taxon>Flavobacteriales</taxon>
        <taxon>Flavobacteriaceae</taxon>
        <taxon>Winogradskyella</taxon>
    </lineage>
</organism>
<evidence type="ECO:0000259" key="2">
    <source>
        <dbReference type="PROSITE" id="PS51782"/>
    </source>
</evidence>
<keyword evidence="4" id="KW-1185">Reference proteome</keyword>
<feature type="domain" description="LysM" evidence="2">
    <location>
        <begin position="149"/>
        <end position="192"/>
    </location>
</feature>
<feature type="domain" description="LysM" evidence="2">
    <location>
        <begin position="7"/>
        <end position="50"/>
    </location>
</feature>
<comment type="caution">
    <text evidence="3">The sequence shown here is derived from an EMBL/GenBank/DDBJ whole genome shotgun (WGS) entry which is preliminary data.</text>
</comment>
<dbReference type="InterPro" id="IPR036779">
    <property type="entry name" value="LysM_dom_sf"/>
</dbReference>
<dbReference type="InterPro" id="IPR018392">
    <property type="entry name" value="LysM"/>
</dbReference>
<dbReference type="SUPFAM" id="SSF54106">
    <property type="entry name" value="LysM domain"/>
    <property type="match status" value="3"/>
</dbReference>
<dbReference type="Gene3D" id="3.10.350.10">
    <property type="entry name" value="LysM domain"/>
    <property type="match status" value="3"/>
</dbReference>
<protein>
    <submittedName>
        <fullName evidence="3">LysM repeat protein</fullName>
    </submittedName>
</protein>
<dbReference type="CDD" id="cd00118">
    <property type="entry name" value="LysM"/>
    <property type="match status" value="3"/>
</dbReference>
<proteinExistence type="predicted"/>
<dbReference type="PROSITE" id="PS51782">
    <property type="entry name" value="LYSM"/>
    <property type="match status" value="3"/>
</dbReference>
<feature type="compositionally biased region" description="Polar residues" evidence="1">
    <location>
        <begin position="120"/>
        <end position="129"/>
    </location>
</feature>